<dbReference type="GO" id="GO:0005737">
    <property type="term" value="C:cytoplasm"/>
    <property type="evidence" value="ECO:0007669"/>
    <property type="project" value="TreeGrafter"/>
</dbReference>
<keyword evidence="3" id="KW-1185">Reference proteome</keyword>
<protein>
    <submittedName>
        <fullName evidence="2">Uncharacterized protein</fullName>
    </submittedName>
</protein>
<organism evidence="2 3">
    <name type="scientific">Heterostelium pallidum (strain ATCC 26659 / Pp 5 / PN500)</name>
    <name type="common">Cellular slime mold</name>
    <name type="synonym">Polysphondylium pallidum</name>
    <dbReference type="NCBI Taxonomy" id="670386"/>
    <lineage>
        <taxon>Eukaryota</taxon>
        <taxon>Amoebozoa</taxon>
        <taxon>Evosea</taxon>
        <taxon>Eumycetozoa</taxon>
        <taxon>Dictyostelia</taxon>
        <taxon>Acytosteliales</taxon>
        <taxon>Acytosteliaceae</taxon>
        <taxon>Heterostelium</taxon>
    </lineage>
</organism>
<evidence type="ECO:0000313" key="3">
    <source>
        <dbReference type="Proteomes" id="UP000001396"/>
    </source>
</evidence>
<evidence type="ECO:0000313" key="2">
    <source>
        <dbReference type="EMBL" id="EFA81855.1"/>
    </source>
</evidence>
<gene>
    <name evidence="2" type="ORF">PPL_05087</name>
</gene>
<reference evidence="2 3" key="1">
    <citation type="journal article" date="2011" name="Genome Res.">
        <title>Phylogeny-wide analysis of social amoeba genomes highlights ancient origins for complex intercellular communication.</title>
        <authorList>
            <person name="Heidel A.J."/>
            <person name="Lawal H.M."/>
            <person name="Felder M."/>
            <person name="Schilde C."/>
            <person name="Helps N.R."/>
            <person name="Tunggal B."/>
            <person name="Rivero F."/>
            <person name="John U."/>
            <person name="Schleicher M."/>
            <person name="Eichinger L."/>
            <person name="Platzer M."/>
            <person name="Noegel A.A."/>
            <person name="Schaap P."/>
            <person name="Gloeckner G."/>
        </authorList>
    </citation>
    <scope>NUCLEOTIDE SEQUENCE [LARGE SCALE GENOMIC DNA]</scope>
    <source>
        <strain evidence="3">ATCC 26659 / Pp 5 / PN500</strain>
    </source>
</reference>
<comment type="caution">
    <text evidence="2">The sequence shown here is derived from an EMBL/GenBank/DDBJ whole genome shotgun (WGS) entry which is preliminary data.</text>
</comment>
<dbReference type="PANTHER" id="PTHR28075">
    <property type="entry name" value="CHROMOSOME 16, WHOLE GENOME SHOTGUN SEQUENCE"/>
    <property type="match status" value="1"/>
</dbReference>
<dbReference type="Proteomes" id="UP000001396">
    <property type="component" value="Unassembled WGS sequence"/>
</dbReference>
<proteinExistence type="predicted"/>
<accession>D3B9E3</accession>
<dbReference type="AlphaFoldDB" id="D3B9E3"/>
<feature type="signal peptide" evidence="1">
    <location>
        <begin position="1"/>
        <end position="17"/>
    </location>
</feature>
<sequence>MGIVSLLLDCVVISTAAAGVRRTVGYDLSKTVLSKFNKPNSRAFVSGFFNVGEWVADKGTNMVKKTITNYKLNEYKPKDIKFKVDDKFNKD</sequence>
<dbReference type="Pfam" id="PF08520">
    <property type="entry name" value="Mitofissin"/>
    <property type="match status" value="1"/>
</dbReference>
<keyword evidence="1" id="KW-0732">Signal</keyword>
<dbReference type="GeneID" id="31360573"/>
<dbReference type="InterPro" id="IPR013726">
    <property type="entry name" value="Mitofissin"/>
</dbReference>
<evidence type="ECO:0000256" key="1">
    <source>
        <dbReference type="SAM" id="SignalP"/>
    </source>
</evidence>
<name>D3B9E3_HETP5</name>
<dbReference type="EMBL" id="ADBJ01000022">
    <property type="protein sequence ID" value="EFA81855.1"/>
    <property type="molecule type" value="Genomic_DNA"/>
</dbReference>
<dbReference type="InParanoid" id="D3B9E3"/>
<dbReference type="RefSeq" id="XP_020433972.1">
    <property type="nucleotide sequence ID" value="XM_020575983.1"/>
</dbReference>
<dbReference type="PANTHER" id="PTHR28075:SF2">
    <property type="match status" value="1"/>
</dbReference>
<feature type="chain" id="PRO_5003042056" evidence="1">
    <location>
        <begin position="18"/>
        <end position="91"/>
    </location>
</feature>